<dbReference type="AlphaFoldDB" id="A0A2G2X1L8"/>
<dbReference type="EMBL" id="MLFT02000004">
    <property type="protein sequence ID" value="PHT51392.1"/>
    <property type="molecule type" value="Genomic_DNA"/>
</dbReference>
<evidence type="ECO:0000256" key="3">
    <source>
        <dbReference type="ARBA" id="ARBA00022617"/>
    </source>
</evidence>
<dbReference type="PROSITE" id="PS00191">
    <property type="entry name" value="CYTOCHROME_B5_1"/>
    <property type="match status" value="1"/>
</dbReference>
<keyword evidence="8 12" id="KW-0408">Iron</keyword>
<dbReference type="PANTHER" id="PTHR19359">
    <property type="entry name" value="CYTOCHROME B5"/>
    <property type="match status" value="1"/>
</dbReference>
<accession>A0A2G2X1L8</accession>
<evidence type="ECO:0000259" key="13">
    <source>
        <dbReference type="PROSITE" id="PS50255"/>
    </source>
</evidence>
<dbReference type="OrthoDB" id="260519at2759"/>
<dbReference type="SUPFAM" id="SSF55856">
    <property type="entry name" value="Cytochrome b5-like heme/steroid binding domain"/>
    <property type="match status" value="1"/>
</dbReference>
<keyword evidence="4 12" id="KW-0812">Transmembrane</keyword>
<dbReference type="GO" id="GO:0046872">
    <property type="term" value="F:metal ion binding"/>
    <property type="evidence" value="ECO:0007669"/>
    <property type="project" value="UniProtKB-UniRule"/>
</dbReference>
<dbReference type="Pfam" id="PF00173">
    <property type="entry name" value="Cyt-b5"/>
    <property type="match status" value="1"/>
</dbReference>
<reference evidence="14 15" key="1">
    <citation type="journal article" date="2017" name="Genome Biol.">
        <title>New reference genome sequences of hot pepper reveal the massive evolution of plant disease-resistance genes by retroduplication.</title>
        <authorList>
            <person name="Kim S."/>
            <person name="Park J."/>
            <person name="Yeom S.I."/>
            <person name="Kim Y.M."/>
            <person name="Seo E."/>
            <person name="Kim K.T."/>
            <person name="Kim M.S."/>
            <person name="Lee J.M."/>
            <person name="Cheong K."/>
            <person name="Shin H.S."/>
            <person name="Kim S.B."/>
            <person name="Han K."/>
            <person name="Lee J."/>
            <person name="Park M."/>
            <person name="Lee H.A."/>
            <person name="Lee H.Y."/>
            <person name="Lee Y."/>
            <person name="Oh S."/>
            <person name="Lee J.H."/>
            <person name="Choi E."/>
            <person name="Choi E."/>
            <person name="Lee S.E."/>
            <person name="Jeon J."/>
            <person name="Kim H."/>
            <person name="Choi G."/>
            <person name="Song H."/>
            <person name="Lee J."/>
            <person name="Lee S.C."/>
            <person name="Kwon J.K."/>
            <person name="Lee H.Y."/>
            <person name="Koo N."/>
            <person name="Hong Y."/>
            <person name="Kim R.W."/>
            <person name="Kang W.H."/>
            <person name="Huh J.H."/>
            <person name="Kang B.C."/>
            <person name="Yang T.J."/>
            <person name="Lee Y.H."/>
            <person name="Bennetzen J.L."/>
            <person name="Choi D."/>
        </authorList>
    </citation>
    <scope>NUCLEOTIDE SEQUENCE [LARGE SCALE GENOMIC DNA]</scope>
    <source>
        <strain evidence="15">cv. PBC81</strain>
    </source>
</reference>
<gene>
    <name evidence="14" type="ORF">CQW23_11139</name>
</gene>
<dbReference type="Proteomes" id="UP000224567">
    <property type="component" value="Unassembled WGS sequence"/>
</dbReference>
<evidence type="ECO:0000313" key="14">
    <source>
        <dbReference type="EMBL" id="PHT51392.1"/>
    </source>
</evidence>
<evidence type="ECO:0000256" key="7">
    <source>
        <dbReference type="ARBA" id="ARBA00022848"/>
    </source>
</evidence>
<evidence type="ECO:0000313" key="15">
    <source>
        <dbReference type="Proteomes" id="UP000224567"/>
    </source>
</evidence>
<keyword evidence="6" id="KW-0256">Endoplasmic reticulum</keyword>
<protein>
    <recommendedName>
        <fullName evidence="13">Cytochrome b5 heme-binding domain-containing protein</fullName>
    </recommendedName>
</protein>
<dbReference type="PROSITE" id="PS50255">
    <property type="entry name" value="CYTOCHROME_B5_2"/>
    <property type="match status" value="1"/>
</dbReference>
<keyword evidence="5 12" id="KW-0479">Metal-binding</keyword>
<comment type="subcellular location">
    <subcellularLocation>
        <location evidence="1">Endoplasmic reticulum membrane</location>
        <topology evidence="1">Single-pass membrane protein</topology>
        <orientation evidence="1">Cytoplasmic side</orientation>
    </subcellularLocation>
    <subcellularLocation>
        <location evidence="10">Microsome membrane</location>
        <topology evidence="10">Single-pass membrane protein</topology>
        <orientation evidence="10">Cytoplasmic side</orientation>
    </subcellularLocation>
</comment>
<dbReference type="InterPro" id="IPR050668">
    <property type="entry name" value="Cytochrome_b5"/>
</dbReference>
<evidence type="ECO:0000256" key="9">
    <source>
        <dbReference type="ARBA" id="ARBA00023136"/>
    </source>
</evidence>
<keyword evidence="15" id="KW-1185">Reference proteome</keyword>
<evidence type="ECO:0000256" key="1">
    <source>
        <dbReference type="ARBA" id="ARBA00004131"/>
    </source>
</evidence>
<evidence type="ECO:0000256" key="10">
    <source>
        <dbReference type="ARBA" id="ARBA00037877"/>
    </source>
</evidence>
<keyword evidence="2" id="KW-0813">Transport</keyword>
<dbReference type="PRINTS" id="PR00363">
    <property type="entry name" value="CYTOCHROMEB5"/>
</dbReference>
<evidence type="ECO:0000256" key="12">
    <source>
        <dbReference type="RuleBase" id="RU362121"/>
    </source>
</evidence>
<evidence type="ECO:0000256" key="11">
    <source>
        <dbReference type="ARBA" id="ARBA00038168"/>
    </source>
</evidence>
<dbReference type="Gene3D" id="3.10.120.10">
    <property type="entry name" value="Cytochrome b5-like heme/steroid binding domain"/>
    <property type="match status" value="1"/>
</dbReference>
<dbReference type="InterPro" id="IPR001199">
    <property type="entry name" value="Cyt_B5-like_heme/steroid-bd"/>
</dbReference>
<dbReference type="STRING" id="33114.A0A2G2X1L8"/>
<proteinExistence type="inferred from homology"/>
<evidence type="ECO:0000256" key="4">
    <source>
        <dbReference type="ARBA" id="ARBA00022692"/>
    </source>
</evidence>
<evidence type="ECO:0000256" key="5">
    <source>
        <dbReference type="ARBA" id="ARBA00022723"/>
    </source>
</evidence>
<evidence type="ECO:0000256" key="6">
    <source>
        <dbReference type="ARBA" id="ARBA00022824"/>
    </source>
</evidence>
<evidence type="ECO:0000256" key="2">
    <source>
        <dbReference type="ARBA" id="ARBA00022448"/>
    </source>
</evidence>
<dbReference type="PANTHER" id="PTHR19359:SF14">
    <property type="entry name" value="CYTOCHROME B5 A"/>
    <property type="match status" value="1"/>
</dbReference>
<dbReference type="InterPro" id="IPR036400">
    <property type="entry name" value="Cyt_B5-like_heme/steroid_sf"/>
</dbReference>
<feature type="domain" description="Cytochrome b5 heme-binding" evidence="13">
    <location>
        <begin position="4"/>
        <end position="80"/>
    </location>
</feature>
<name>A0A2G2X1L8_CAPBA</name>
<dbReference type="SMART" id="SM01117">
    <property type="entry name" value="Cyt-b5"/>
    <property type="match status" value="1"/>
</dbReference>
<evidence type="ECO:0000256" key="8">
    <source>
        <dbReference type="ARBA" id="ARBA00023004"/>
    </source>
</evidence>
<keyword evidence="12" id="KW-1133">Transmembrane helix</keyword>
<sequence>MDTKRMFTLSQVAQHKSKQDCWIIIHGRVIDVTKFLEEHPGGEEVLIESAGKDATKEFDDIGHSKAAKNFLFKYQIGCLQGCKIQDDDNLFTDSFKESIKAKEMEAFVIKEDPKPKYLTFVEYFVPLLAAALFLYYRYFTGALQL</sequence>
<keyword evidence="7" id="KW-0492">Microsome</keyword>
<dbReference type="GO" id="GO:0020037">
    <property type="term" value="F:heme binding"/>
    <property type="evidence" value="ECO:0007669"/>
    <property type="project" value="UniProtKB-UniRule"/>
</dbReference>
<dbReference type="GO" id="GO:0005789">
    <property type="term" value="C:endoplasmic reticulum membrane"/>
    <property type="evidence" value="ECO:0007669"/>
    <property type="project" value="UniProtKB-SubCell"/>
</dbReference>
<comment type="similarity">
    <text evidence="11 12">Belongs to the cytochrome b5 family.</text>
</comment>
<reference evidence="15" key="2">
    <citation type="journal article" date="2017" name="J. Anim. Genet.">
        <title>Multiple reference genome sequences of hot pepper reveal the massive evolution of plant disease resistance genes by retroduplication.</title>
        <authorList>
            <person name="Kim S."/>
            <person name="Park J."/>
            <person name="Yeom S.-I."/>
            <person name="Kim Y.-M."/>
            <person name="Seo E."/>
            <person name="Kim K.-T."/>
            <person name="Kim M.-S."/>
            <person name="Lee J.M."/>
            <person name="Cheong K."/>
            <person name="Shin H.-S."/>
            <person name="Kim S.-B."/>
            <person name="Han K."/>
            <person name="Lee J."/>
            <person name="Park M."/>
            <person name="Lee H.-A."/>
            <person name="Lee H.-Y."/>
            <person name="Lee Y."/>
            <person name="Oh S."/>
            <person name="Lee J.H."/>
            <person name="Choi E."/>
            <person name="Choi E."/>
            <person name="Lee S.E."/>
            <person name="Jeon J."/>
            <person name="Kim H."/>
            <person name="Choi G."/>
            <person name="Song H."/>
            <person name="Lee J."/>
            <person name="Lee S.-C."/>
            <person name="Kwon J.-K."/>
            <person name="Lee H.-Y."/>
            <person name="Koo N."/>
            <person name="Hong Y."/>
            <person name="Kim R.W."/>
            <person name="Kang W.-H."/>
            <person name="Huh J.H."/>
            <person name="Kang B.-C."/>
            <person name="Yang T.-J."/>
            <person name="Lee Y.-H."/>
            <person name="Bennetzen J.L."/>
            <person name="Choi D."/>
        </authorList>
    </citation>
    <scope>NUCLEOTIDE SEQUENCE [LARGE SCALE GENOMIC DNA]</scope>
    <source>
        <strain evidence="15">cv. PBC81</strain>
    </source>
</reference>
<comment type="caution">
    <text evidence="14">The sequence shown here is derived from an EMBL/GenBank/DDBJ whole genome shotgun (WGS) entry which is preliminary data.</text>
</comment>
<organism evidence="14 15">
    <name type="scientific">Capsicum baccatum</name>
    <name type="common">Peruvian pepper</name>
    <dbReference type="NCBI Taxonomy" id="33114"/>
    <lineage>
        <taxon>Eukaryota</taxon>
        <taxon>Viridiplantae</taxon>
        <taxon>Streptophyta</taxon>
        <taxon>Embryophyta</taxon>
        <taxon>Tracheophyta</taxon>
        <taxon>Spermatophyta</taxon>
        <taxon>Magnoliopsida</taxon>
        <taxon>eudicotyledons</taxon>
        <taxon>Gunneridae</taxon>
        <taxon>Pentapetalae</taxon>
        <taxon>asterids</taxon>
        <taxon>lamiids</taxon>
        <taxon>Solanales</taxon>
        <taxon>Solanaceae</taxon>
        <taxon>Solanoideae</taxon>
        <taxon>Capsiceae</taxon>
        <taxon>Capsicum</taxon>
    </lineage>
</organism>
<keyword evidence="9 12" id="KW-0472">Membrane</keyword>
<dbReference type="InterPro" id="IPR018506">
    <property type="entry name" value="Cyt_B5_heme-BS"/>
</dbReference>
<dbReference type="FunFam" id="3.10.120.10:FF:000002">
    <property type="entry name" value="Cytochrome b5 type B"/>
    <property type="match status" value="1"/>
</dbReference>
<keyword evidence="3 12" id="KW-0349">Heme</keyword>
<feature type="transmembrane region" description="Helical" evidence="12">
    <location>
        <begin position="117"/>
        <end position="136"/>
    </location>
</feature>